<reference evidence="5 6" key="1">
    <citation type="submission" date="2016-10" db="EMBL/GenBank/DDBJ databases">
        <authorList>
            <person name="de Groot N.N."/>
        </authorList>
    </citation>
    <scope>NUCLEOTIDE SEQUENCE [LARGE SCALE GENOMIC DNA]</scope>
    <source>
        <strain evidence="5 6">CGMCC 1.10331</strain>
    </source>
</reference>
<dbReference type="Gene3D" id="3.40.50.2000">
    <property type="entry name" value="Glycogen Phosphorylase B"/>
    <property type="match status" value="2"/>
</dbReference>
<evidence type="ECO:0000256" key="1">
    <source>
        <dbReference type="ARBA" id="ARBA00022679"/>
    </source>
</evidence>
<dbReference type="AlphaFoldDB" id="A0A1H5TYQ5"/>
<dbReference type="EMBL" id="CP031311">
    <property type="protein sequence ID" value="QCC47199.1"/>
    <property type="molecule type" value="Genomic_DNA"/>
</dbReference>
<dbReference type="EMBL" id="FNVN01000001">
    <property type="protein sequence ID" value="SEF67860.1"/>
    <property type="molecule type" value="Genomic_DNA"/>
</dbReference>
<organism evidence="5 6">
    <name type="scientific">Halobellus limi</name>
    <dbReference type="NCBI Taxonomy" id="699433"/>
    <lineage>
        <taxon>Archaea</taxon>
        <taxon>Methanobacteriati</taxon>
        <taxon>Methanobacteriota</taxon>
        <taxon>Stenosarchaea group</taxon>
        <taxon>Halobacteria</taxon>
        <taxon>Halobacteriales</taxon>
        <taxon>Haloferacaceae</taxon>
        <taxon>Halobellus</taxon>
    </lineage>
</organism>
<evidence type="ECO:0000259" key="3">
    <source>
        <dbReference type="Pfam" id="PF13439"/>
    </source>
</evidence>
<protein>
    <submittedName>
        <fullName evidence="4">Glycosyltransferase family 1 protein</fullName>
    </submittedName>
    <submittedName>
        <fullName evidence="5">Glycosyltransferase involved in cell wall bisynthesis</fullName>
    </submittedName>
</protein>
<proteinExistence type="predicted"/>
<gene>
    <name evidence="4" type="ORF">DV707_05645</name>
    <name evidence="5" type="ORF">SAMN04488133_0422</name>
</gene>
<dbReference type="Proteomes" id="UP000296733">
    <property type="component" value="Chromosome"/>
</dbReference>
<dbReference type="InterPro" id="IPR001296">
    <property type="entry name" value="Glyco_trans_1"/>
</dbReference>
<dbReference type="CDD" id="cd03809">
    <property type="entry name" value="GT4_MtfB-like"/>
    <property type="match status" value="1"/>
</dbReference>
<dbReference type="SUPFAM" id="SSF53756">
    <property type="entry name" value="UDP-Glycosyltransferase/glycogen phosphorylase"/>
    <property type="match status" value="1"/>
</dbReference>
<name>A0A1H5TYQ5_9EURY</name>
<dbReference type="Proteomes" id="UP000236740">
    <property type="component" value="Unassembled WGS sequence"/>
</dbReference>
<keyword evidence="1 5" id="KW-0808">Transferase</keyword>
<dbReference type="PANTHER" id="PTHR46401:SF2">
    <property type="entry name" value="GLYCOSYLTRANSFERASE WBBK-RELATED"/>
    <property type="match status" value="1"/>
</dbReference>
<sequence>MTDPLRVHFFTLTDTNASEHIYMSSLRDALTDRDVVAVDDWREADVVHLFEVNFYSRAALSEFEYLTLFRMLRSDTPVVVSTDDLFFLDRPELTARPGLYPLNHLTQTWLFDSCDRIIAISESVKAALRKEFPESKIDVVRHGVDARYRADETTPTDDEPFVLHVSLAAKRKNPAAIVEAAERLDRRFVIAGSGWDEHIPDRPETENVEIRGYVPEDELVDLYERAAVFYFPTLHEGFGLPVLEAMAAGCAVVASDVYSVPEVAGDAAILCDPHDTDAHVEAIERLLEDETERKALSTRARERAWEFSWERAAEETMNIYRDLT</sequence>
<dbReference type="GO" id="GO:0016757">
    <property type="term" value="F:glycosyltransferase activity"/>
    <property type="evidence" value="ECO:0007669"/>
    <property type="project" value="InterPro"/>
</dbReference>
<evidence type="ECO:0000313" key="6">
    <source>
        <dbReference type="Proteomes" id="UP000236740"/>
    </source>
</evidence>
<dbReference type="InterPro" id="IPR028098">
    <property type="entry name" value="Glyco_trans_4-like_N"/>
</dbReference>
<dbReference type="Pfam" id="PF13439">
    <property type="entry name" value="Glyco_transf_4"/>
    <property type="match status" value="1"/>
</dbReference>
<dbReference type="GeneID" id="39857550"/>
<dbReference type="PANTHER" id="PTHR46401">
    <property type="entry name" value="GLYCOSYLTRANSFERASE WBBK-RELATED"/>
    <property type="match status" value="1"/>
</dbReference>
<keyword evidence="6" id="KW-1185">Reference proteome</keyword>
<evidence type="ECO:0000259" key="2">
    <source>
        <dbReference type="Pfam" id="PF00534"/>
    </source>
</evidence>
<dbReference type="RefSeq" id="WP_103990200.1">
    <property type="nucleotide sequence ID" value="NZ_CP031311.1"/>
</dbReference>
<dbReference type="Pfam" id="PF00534">
    <property type="entry name" value="Glycos_transf_1"/>
    <property type="match status" value="1"/>
</dbReference>
<evidence type="ECO:0000313" key="4">
    <source>
        <dbReference type="EMBL" id="QCC47199.1"/>
    </source>
</evidence>
<reference evidence="4 7" key="2">
    <citation type="journal article" date="2019" name="Nat. Commun.">
        <title>A new type of DNA phosphorothioation-based antiviral system in archaea.</title>
        <authorList>
            <person name="Xiong L."/>
            <person name="Liu S."/>
            <person name="Chen S."/>
            <person name="Xiao Y."/>
            <person name="Zhu B."/>
            <person name="Gao Y."/>
            <person name="Zhang Y."/>
            <person name="Chen B."/>
            <person name="Luo J."/>
            <person name="Deng Z."/>
            <person name="Chen X."/>
            <person name="Wang L."/>
            <person name="Chen S."/>
        </authorList>
    </citation>
    <scope>NUCLEOTIDE SEQUENCE [LARGE SCALE GENOMIC DNA]</scope>
    <source>
        <strain evidence="4 7">CGMCC 1.10331</strain>
    </source>
</reference>
<dbReference type="OrthoDB" id="131038at2157"/>
<evidence type="ECO:0000313" key="5">
    <source>
        <dbReference type="EMBL" id="SEF67860.1"/>
    </source>
</evidence>
<dbReference type="KEGG" id="hlm:DV707_05645"/>
<accession>A0A1H5TYQ5</accession>
<evidence type="ECO:0000313" key="7">
    <source>
        <dbReference type="Proteomes" id="UP000296733"/>
    </source>
</evidence>
<feature type="domain" description="Glycosyltransferase subfamily 4-like N-terminal" evidence="3">
    <location>
        <begin position="43"/>
        <end position="146"/>
    </location>
</feature>
<feature type="domain" description="Glycosyl transferase family 1" evidence="2">
    <location>
        <begin position="155"/>
        <end position="303"/>
    </location>
</feature>